<keyword evidence="2" id="KW-1185">Reference proteome</keyword>
<evidence type="ECO:0000313" key="2">
    <source>
        <dbReference type="Proteomes" id="UP000630887"/>
    </source>
</evidence>
<dbReference type="Proteomes" id="UP000630887">
    <property type="component" value="Unassembled WGS sequence"/>
</dbReference>
<evidence type="ECO:0008006" key="3">
    <source>
        <dbReference type="Google" id="ProtNLM"/>
    </source>
</evidence>
<dbReference type="InterPro" id="IPR016024">
    <property type="entry name" value="ARM-type_fold"/>
</dbReference>
<sequence>MNVDPVLRALIRNPSAPEELLRRIVERADPSVSRHIGFHRDLPLSLIDTMAHHPAPEVRRAVLGVRNAPPETVAMLARDPDAKVRMEVLGRAYEYLPIPEAAWRALAEDPRRVVRQEIVDLEDVPTAVKLLLADDPEFGDLVVLRHGAAADADAVYERILTAGDPASIMVAAKATGRTPPPQVIPRLVADPATRVDAARFDEAHAVRLAHDPDERVRRQLAADRQLPAAAAEILVADADKAVRETLANNPAAPVAVLRQLADEDDRWMRLRVFSNESTPEELLATIDLPVAGNDHVRPVEWLRRRCADIELQARYARSPYVIFRRTAAYCPHLPADVVAELAEDDDFAVRLLLAEHHPDAPGELLVQVVQVWDGYTTPAMVRRPQFPADALDRFTRSELEHHRWLATYSDRLTEEQQARLRADPVPAIRERFDPDFPPAAELRAMLDDPDPEVRCRAAGHRNLPVPLMWEIFESAVPTG</sequence>
<comment type="caution">
    <text evidence="1">The sequence shown here is derived from an EMBL/GenBank/DDBJ whole genome shotgun (WGS) entry which is preliminary data.</text>
</comment>
<dbReference type="AlphaFoldDB" id="A0A8J3P8U4"/>
<proteinExistence type="predicted"/>
<gene>
    <name evidence="1" type="ORF">Cco03nite_52510</name>
</gene>
<protein>
    <recommendedName>
        <fullName evidence="3">Leucine rich repeat (LRR) protein</fullName>
    </recommendedName>
</protein>
<reference evidence="1 2" key="1">
    <citation type="submission" date="2021-01" db="EMBL/GenBank/DDBJ databases">
        <title>Whole genome shotgun sequence of Catellatospora coxensis NBRC 107359.</title>
        <authorList>
            <person name="Komaki H."/>
            <person name="Tamura T."/>
        </authorList>
    </citation>
    <scope>NUCLEOTIDE SEQUENCE [LARGE SCALE GENOMIC DNA]</scope>
    <source>
        <strain evidence="1 2">NBRC 107359</strain>
    </source>
</reference>
<organism evidence="1 2">
    <name type="scientific">Catellatospora coxensis</name>
    <dbReference type="NCBI Taxonomy" id="310354"/>
    <lineage>
        <taxon>Bacteria</taxon>
        <taxon>Bacillati</taxon>
        <taxon>Actinomycetota</taxon>
        <taxon>Actinomycetes</taxon>
        <taxon>Micromonosporales</taxon>
        <taxon>Micromonosporaceae</taxon>
        <taxon>Catellatospora</taxon>
    </lineage>
</organism>
<dbReference type="EMBL" id="BONI01000049">
    <property type="protein sequence ID" value="GIG08551.1"/>
    <property type="molecule type" value="Genomic_DNA"/>
</dbReference>
<dbReference type="Gene3D" id="1.25.10.10">
    <property type="entry name" value="Leucine-rich Repeat Variant"/>
    <property type="match status" value="2"/>
</dbReference>
<dbReference type="RefSeq" id="WP_203694865.1">
    <property type="nucleotide sequence ID" value="NZ_BAAALC010000048.1"/>
</dbReference>
<evidence type="ECO:0000313" key="1">
    <source>
        <dbReference type="EMBL" id="GIG08551.1"/>
    </source>
</evidence>
<dbReference type="SUPFAM" id="SSF48371">
    <property type="entry name" value="ARM repeat"/>
    <property type="match status" value="1"/>
</dbReference>
<accession>A0A8J3P8U4</accession>
<dbReference type="InterPro" id="IPR011989">
    <property type="entry name" value="ARM-like"/>
</dbReference>
<name>A0A8J3P8U4_9ACTN</name>